<accession>A0A4R1RPN7</accession>
<dbReference type="RefSeq" id="WP_132215899.1">
    <property type="nucleotide sequence ID" value="NZ_OX156936.1"/>
</dbReference>
<dbReference type="Proteomes" id="UP000295455">
    <property type="component" value="Unassembled WGS sequence"/>
</dbReference>
<name>A0A4R1RPN7_9FLAO</name>
<dbReference type="EMBL" id="SLUP01000002">
    <property type="protein sequence ID" value="TCL67852.1"/>
    <property type="molecule type" value="Genomic_DNA"/>
</dbReference>
<keyword evidence="2" id="KW-1185">Reference proteome</keyword>
<evidence type="ECO:0000313" key="2">
    <source>
        <dbReference type="Proteomes" id="UP000295455"/>
    </source>
</evidence>
<comment type="caution">
    <text evidence="1">The sequence shown here is derived from an EMBL/GenBank/DDBJ whole genome shotgun (WGS) entry which is preliminary data.</text>
</comment>
<proteinExistence type="predicted"/>
<organism evidence="1 2">
    <name type="scientific">Mariniflexile fucanivorans</name>
    <dbReference type="NCBI Taxonomy" id="264023"/>
    <lineage>
        <taxon>Bacteria</taxon>
        <taxon>Pseudomonadati</taxon>
        <taxon>Bacteroidota</taxon>
        <taxon>Flavobacteriia</taxon>
        <taxon>Flavobacteriales</taxon>
        <taxon>Flavobacteriaceae</taxon>
        <taxon>Mariniflexile</taxon>
    </lineage>
</organism>
<evidence type="ECO:0000313" key="1">
    <source>
        <dbReference type="EMBL" id="TCL67852.1"/>
    </source>
</evidence>
<gene>
    <name evidence="1" type="ORF">EV196_102415</name>
</gene>
<reference evidence="1 2" key="1">
    <citation type="submission" date="2019-03" db="EMBL/GenBank/DDBJ databases">
        <title>Genomic Encyclopedia of Type Strains, Phase IV (KMG-IV): sequencing the most valuable type-strain genomes for metagenomic binning, comparative biology and taxonomic classification.</title>
        <authorList>
            <person name="Goeker M."/>
        </authorList>
    </citation>
    <scope>NUCLEOTIDE SEQUENCE [LARGE SCALE GENOMIC DNA]</scope>
    <source>
        <strain evidence="1 2">DSM 18792</strain>
    </source>
</reference>
<dbReference type="OrthoDB" id="1110633at2"/>
<protein>
    <recommendedName>
        <fullName evidence="3">Outer membrane protein assembly factor BamA</fullName>
    </recommendedName>
</protein>
<sequence>MSHKYIFILFLFAGPYVLAQLKPEEKDSVPVYKKIETYSQKSKFTKTIYDLIFRSSHKKSKKSISIKKQMDYSAFQGKPIRNISIETLDPFGFSVEDTTKQAKSWLGNVGNKVHIKSNNFAIRNLLLFKKHALLDTLQITESKRLMRSQKFIRSVKIDVKKIQGEHDSVDIKVRVLDSWSWVPQGSISTSKFNFHLKERNFLGFGHEFNNRLSKRFNDGRTAYSFDYIVPTIKNTYINTSLTYQQTLEGYYKKSINIEKNFLSTLNKWAGGIYIDRQFRQDSLPNDSFEFKNNNFKYSTQDMWIGRAFDIFKNNKYGSRTTNLITSLRFINSNYTEKPELAYDAIDYYADEVFYMGRIGVALREFEEDAYIFRDGIVEDVPIGFASSITLGIQKKNQNSRLYLGSNLAIAKYTKRGYFNGTIELGTFFNNRKLEQTALSLELNYFTNLIPLSGSWTMRQFIKPQILLGFNRLDAIGDRLNLNENAVSIGYDRNEYRRHELASIPGFNTDINGSQKILLSLQTQFYSPWNLIGFRLNPYINITSGLMGRTTDLEFNKKLYASVGVGFIIRNDYLVFNSFQVSLSYYPRIPGQGYNIFKTNSFETQNFGFGSIEIGKPTTVWYQ</sequence>
<dbReference type="AlphaFoldDB" id="A0A4R1RPN7"/>
<evidence type="ECO:0008006" key="3">
    <source>
        <dbReference type="Google" id="ProtNLM"/>
    </source>
</evidence>